<reference evidence="1" key="1">
    <citation type="submission" date="2023-05" db="EMBL/GenBank/DDBJ databases">
        <title>Nepenthes gracilis genome sequencing.</title>
        <authorList>
            <person name="Fukushima K."/>
        </authorList>
    </citation>
    <scope>NUCLEOTIDE SEQUENCE</scope>
    <source>
        <strain evidence="1">SING2019-196</strain>
    </source>
</reference>
<name>A0AAD3TE22_NEPGR</name>
<proteinExistence type="predicted"/>
<organism evidence="1 2">
    <name type="scientific">Nepenthes gracilis</name>
    <name type="common">Slender pitcher plant</name>
    <dbReference type="NCBI Taxonomy" id="150966"/>
    <lineage>
        <taxon>Eukaryota</taxon>
        <taxon>Viridiplantae</taxon>
        <taxon>Streptophyta</taxon>
        <taxon>Embryophyta</taxon>
        <taxon>Tracheophyta</taxon>
        <taxon>Spermatophyta</taxon>
        <taxon>Magnoliopsida</taxon>
        <taxon>eudicotyledons</taxon>
        <taxon>Gunneridae</taxon>
        <taxon>Pentapetalae</taxon>
        <taxon>Caryophyllales</taxon>
        <taxon>Nepenthaceae</taxon>
        <taxon>Nepenthes</taxon>
    </lineage>
</organism>
<dbReference type="EMBL" id="BSYO01000032">
    <property type="protein sequence ID" value="GMH27156.1"/>
    <property type="molecule type" value="Genomic_DNA"/>
</dbReference>
<protein>
    <submittedName>
        <fullName evidence="1">Uncharacterized protein</fullName>
    </submittedName>
</protein>
<evidence type="ECO:0000313" key="1">
    <source>
        <dbReference type="EMBL" id="GMH27156.1"/>
    </source>
</evidence>
<evidence type="ECO:0000313" key="2">
    <source>
        <dbReference type="Proteomes" id="UP001279734"/>
    </source>
</evidence>
<dbReference type="Proteomes" id="UP001279734">
    <property type="component" value="Unassembled WGS sequence"/>
</dbReference>
<accession>A0AAD3TE22</accession>
<sequence>MAGSYSYKMFMCCTRKFKINWVQPPLDVREAFAVYADQASSMNAAQLRRFSSSFSGNQNALILMPTESFSSCCIGDAI</sequence>
<comment type="caution">
    <text evidence="1">The sequence shown here is derived from an EMBL/GenBank/DDBJ whole genome shotgun (WGS) entry which is preliminary data.</text>
</comment>
<dbReference type="AlphaFoldDB" id="A0AAD3TE22"/>
<keyword evidence="2" id="KW-1185">Reference proteome</keyword>
<gene>
    <name evidence="1" type="ORF">Nepgr_028999</name>
</gene>